<evidence type="ECO:0000259" key="7">
    <source>
        <dbReference type="Pfam" id="PF02668"/>
    </source>
</evidence>
<evidence type="ECO:0000256" key="4">
    <source>
        <dbReference type="ARBA" id="ARBA00022964"/>
    </source>
</evidence>
<dbReference type="EMBL" id="LQOP01000008">
    <property type="protein sequence ID" value="ORV29250.1"/>
    <property type="molecule type" value="Genomic_DNA"/>
</dbReference>
<comment type="similarity">
    <text evidence="2">Belongs to the TfdA dioxygenase family.</text>
</comment>
<keyword evidence="5" id="KW-0560">Oxidoreductase</keyword>
<protein>
    <submittedName>
        <fullName evidence="9 10">Dioxygenase</fullName>
    </submittedName>
    <submittedName>
        <fullName evidence="8">Oxidoreductase</fullName>
    </submittedName>
</protein>
<dbReference type="PANTHER" id="PTHR43779:SF3">
    <property type="entry name" value="(3R)-3-[(CARBOXYMETHYL)AMINO]FATTY ACID OXYGENASE_DECARBOXYLASE"/>
    <property type="match status" value="1"/>
</dbReference>
<comment type="cofactor">
    <cofactor evidence="1">
        <name>Fe(2+)</name>
        <dbReference type="ChEBI" id="CHEBI:29033"/>
    </cofactor>
</comment>
<dbReference type="Proteomes" id="UP000182227">
    <property type="component" value="Unassembled WGS sequence"/>
</dbReference>
<evidence type="ECO:0000256" key="2">
    <source>
        <dbReference type="ARBA" id="ARBA00005896"/>
    </source>
</evidence>
<dbReference type="PATRIC" id="fig|451644.5.peg.6948"/>
<evidence type="ECO:0000256" key="6">
    <source>
        <dbReference type="ARBA" id="ARBA00023004"/>
    </source>
</evidence>
<dbReference type="OrthoDB" id="581608at2"/>
<dbReference type="EMBL" id="LFOD01000075">
    <property type="protein sequence ID" value="KMV13730.1"/>
    <property type="molecule type" value="Genomic_DNA"/>
</dbReference>
<organism evidence="9 12">
    <name type="scientific">Mycolicibacterium conceptionense</name>
    <dbReference type="NCBI Taxonomy" id="451644"/>
    <lineage>
        <taxon>Bacteria</taxon>
        <taxon>Bacillati</taxon>
        <taxon>Actinomycetota</taxon>
        <taxon>Actinomycetes</taxon>
        <taxon>Mycobacteriales</taxon>
        <taxon>Mycobacteriaceae</taxon>
        <taxon>Mycolicibacterium</taxon>
    </lineage>
</organism>
<dbReference type="RefSeq" id="WP_019346766.1">
    <property type="nucleotide sequence ID" value="NZ_AGSZ01000440.1"/>
</dbReference>
<feature type="domain" description="TauD/TfdA-like" evidence="7">
    <location>
        <begin position="17"/>
        <end position="268"/>
    </location>
</feature>
<accession>A0A0J8TZS9</accession>
<dbReference type="SUPFAM" id="SSF51197">
    <property type="entry name" value="Clavaminate synthase-like"/>
    <property type="match status" value="1"/>
</dbReference>
<evidence type="ECO:0000313" key="9">
    <source>
        <dbReference type="EMBL" id="KMV13730.1"/>
    </source>
</evidence>
<dbReference type="GO" id="GO:0051213">
    <property type="term" value="F:dioxygenase activity"/>
    <property type="evidence" value="ECO:0007669"/>
    <property type="project" value="UniProtKB-KW"/>
</dbReference>
<dbReference type="Gene3D" id="3.60.130.10">
    <property type="entry name" value="Clavaminate synthase-like"/>
    <property type="match status" value="1"/>
</dbReference>
<name>A0A0J8TZS9_9MYCO</name>
<evidence type="ECO:0000313" key="11">
    <source>
        <dbReference type="EMBL" id="ORV29250.1"/>
    </source>
</evidence>
<evidence type="ECO:0000313" key="10">
    <source>
        <dbReference type="EMBL" id="OBF14046.1"/>
    </source>
</evidence>
<evidence type="ECO:0000313" key="15">
    <source>
        <dbReference type="Proteomes" id="UP000193811"/>
    </source>
</evidence>
<gene>
    <name evidence="10" type="ORF">A5726_26940</name>
    <name evidence="9" type="ORF">ACT17_33785</name>
    <name evidence="11" type="ORF">AWB98_07725</name>
    <name evidence="8" type="ORF">BN970_06408</name>
</gene>
<keyword evidence="3" id="KW-0479">Metal-binding</keyword>
<dbReference type="InterPro" id="IPR003819">
    <property type="entry name" value="TauD/TfdA-like"/>
</dbReference>
<keyword evidence="6" id="KW-0408">Iron</keyword>
<keyword evidence="4 9" id="KW-0223">Dioxygenase</keyword>
<evidence type="ECO:0000313" key="14">
    <source>
        <dbReference type="Proteomes" id="UP000182227"/>
    </source>
</evidence>
<reference evidence="11 15" key="3">
    <citation type="submission" date="2016-01" db="EMBL/GenBank/DDBJ databases">
        <title>The new phylogeny of the genus Mycobacterium.</title>
        <authorList>
            <person name="Tarcisio F."/>
            <person name="Conor M."/>
            <person name="Antonella G."/>
            <person name="Elisabetta G."/>
            <person name="Giulia F.S."/>
            <person name="Sara T."/>
            <person name="Anna F."/>
            <person name="Clotilde B."/>
            <person name="Roberto B."/>
            <person name="Veronica D.S."/>
            <person name="Fabio R."/>
            <person name="Monica P."/>
            <person name="Olivier J."/>
            <person name="Enrico T."/>
            <person name="Nicola S."/>
        </authorList>
    </citation>
    <scope>NUCLEOTIDE SEQUENCE [LARGE SCALE GENOMIC DNA]</scope>
    <source>
        <strain evidence="11 15">CCUG 50187</strain>
    </source>
</reference>
<dbReference type="Proteomes" id="UP000037594">
    <property type="component" value="Unassembled WGS sequence"/>
</dbReference>
<dbReference type="GeneID" id="44295325"/>
<evidence type="ECO:0000313" key="12">
    <source>
        <dbReference type="Proteomes" id="UP000037594"/>
    </source>
</evidence>
<keyword evidence="15" id="KW-1185">Reference proteome</keyword>
<evidence type="ECO:0000256" key="1">
    <source>
        <dbReference type="ARBA" id="ARBA00001954"/>
    </source>
</evidence>
<dbReference type="EMBL" id="LZHX01000089">
    <property type="protein sequence ID" value="OBF14046.1"/>
    <property type="molecule type" value="Genomic_DNA"/>
</dbReference>
<dbReference type="EMBL" id="CTEF01000007">
    <property type="protein sequence ID" value="CQD24382.1"/>
    <property type="molecule type" value="Genomic_DNA"/>
</dbReference>
<reference evidence="10 13" key="4">
    <citation type="submission" date="2016-06" db="EMBL/GenBank/DDBJ databases">
        <authorList>
            <person name="Kjaerup R.B."/>
            <person name="Dalgaard T.S."/>
            <person name="Juul-Madsen H.R."/>
        </authorList>
    </citation>
    <scope>NUCLEOTIDE SEQUENCE [LARGE SCALE GENOMIC DNA]</scope>
    <source>
        <strain evidence="10 13">ACS1953</strain>
    </source>
</reference>
<dbReference type="Proteomes" id="UP000193811">
    <property type="component" value="Unassembled WGS sequence"/>
</dbReference>
<dbReference type="PANTHER" id="PTHR43779">
    <property type="entry name" value="DIOXYGENASE RV0097-RELATED"/>
    <property type="match status" value="1"/>
</dbReference>
<dbReference type="InterPro" id="IPR042098">
    <property type="entry name" value="TauD-like_sf"/>
</dbReference>
<proteinExistence type="inferred from homology"/>
<sequence>MTLNVKGEGLGAYVTGIDPENLDDITTEEIREIVYQNKLVVLKDVHPTPEQFLRLGRIIGDVVTYYEPIYHHHDHPEIFVSSTEEGHGVPKTGAFWHIDYMFMPEPFAFSMVVPLAVPGRDRGTYFIDLNRVWESLPETMRDPVRGTFATHDPRRHIKIRPHDVYKPIGEVWDEISATTPPITWPTVIRHPKTGQEILYICASGTTKIEDQHGRVLDPDVLEQLMTATGQLDPEFTSPFIHTQHYEVGDVVLWDNRVLMHRAKHGTTPGTLTTHRLTMLDGLKTPGYEVSP</sequence>
<dbReference type="InterPro" id="IPR051178">
    <property type="entry name" value="TfdA_dioxygenase"/>
</dbReference>
<evidence type="ECO:0000256" key="5">
    <source>
        <dbReference type="ARBA" id="ARBA00023002"/>
    </source>
</evidence>
<dbReference type="AlphaFoldDB" id="A0A0J8TZS9"/>
<reference evidence="9 12" key="2">
    <citation type="submission" date="2015-06" db="EMBL/GenBank/DDBJ databases">
        <title>Genome sequence of Mycobacterium conceptionense strain MLE.</title>
        <authorList>
            <person name="Greninger A.L."/>
            <person name="Cunningham G."/>
            <person name="Chiu C.Y."/>
            <person name="Miller S."/>
        </authorList>
    </citation>
    <scope>NUCLEOTIDE SEQUENCE [LARGE SCALE GENOMIC DNA]</scope>
    <source>
        <strain evidence="9 12">MLE</strain>
    </source>
</reference>
<evidence type="ECO:0000256" key="3">
    <source>
        <dbReference type="ARBA" id="ARBA00022723"/>
    </source>
</evidence>
<dbReference type="Proteomes" id="UP000093779">
    <property type="component" value="Unassembled WGS sequence"/>
</dbReference>
<evidence type="ECO:0000313" key="8">
    <source>
        <dbReference type="EMBL" id="CQD24382.1"/>
    </source>
</evidence>
<evidence type="ECO:0000313" key="13">
    <source>
        <dbReference type="Proteomes" id="UP000093779"/>
    </source>
</evidence>
<dbReference type="Pfam" id="PF02668">
    <property type="entry name" value="TauD"/>
    <property type="match status" value="1"/>
</dbReference>
<dbReference type="GO" id="GO:0046872">
    <property type="term" value="F:metal ion binding"/>
    <property type="evidence" value="ECO:0007669"/>
    <property type="project" value="UniProtKB-KW"/>
</dbReference>
<reference evidence="8 14" key="1">
    <citation type="submission" date="2015-03" db="EMBL/GenBank/DDBJ databases">
        <authorList>
            <person name="Murphy D."/>
        </authorList>
    </citation>
    <scope>NUCLEOTIDE SEQUENCE [LARGE SCALE GENOMIC DNA]</scope>
    <source>
        <strain evidence="8 14">D16</strain>
    </source>
</reference>